<keyword evidence="3" id="KW-1185">Reference proteome</keyword>
<dbReference type="InterPro" id="IPR005031">
    <property type="entry name" value="COQ10_START"/>
</dbReference>
<comment type="caution">
    <text evidence="2">The sequence shown here is derived from an EMBL/GenBank/DDBJ whole genome shotgun (WGS) entry which is preliminary data.</text>
</comment>
<reference evidence="3" key="1">
    <citation type="journal article" date="2019" name="Int. J. Syst. Evol. Microbiol.">
        <title>The Global Catalogue of Microorganisms (GCM) 10K type strain sequencing project: providing services to taxonomists for standard genome sequencing and annotation.</title>
        <authorList>
            <consortium name="The Broad Institute Genomics Platform"/>
            <consortium name="The Broad Institute Genome Sequencing Center for Infectious Disease"/>
            <person name="Wu L."/>
            <person name="Ma J."/>
        </authorList>
    </citation>
    <scope>NUCLEOTIDE SEQUENCE [LARGE SCALE GENOMIC DNA]</scope>
    <source>
        <strain evidence="3">CGMCC 4.7677</strain>
    </source>
</reference>
<dbReference type="InterPro" id="IPR047137">
    <property type="entry name" value="ORF3"/>
</dbReference>
<dbReference type="EMBL" id="BNAU01000008">
    <property type="protein sequence ID" value="GHF19655.1"/>
    <property type="molecule type" value="Genomic_DNA"/>
</dbReference>
<feature type="domain" description="Coenzyme Q-binding protein COQ10 START" evidence="1">
    <location>
        <begin position="140"/>
        <end position="265"/>
    </location>
</feature>
<evidence type="ECO:0000259" key="1">
    <source>
        <dbReference type="Pfam" id="PF03364"/>
    </source>
</evidence>
<name>A0ABQ3JEY6_9PSEU</name>
<evidence type="ECO:0000313" key="3">
    <source>
        <dbReference type="Proteomes" id="UP000605897"/>
    </source>
</evidence>
<evidence type="ECO:0000313" key="2">
    <source>
        <dbReference type="EMBL" id="GHF19655.1"/>
    </source>
</evidence>
<dbReference type="PANTHER" id="PTHR33824">
    <property type="entry name" value="POLYKETIDE CYCLASE/DEHYDRASE AND LIPID TRANSPORT SUPERFAMILY PROTEIN"/>
    <property type="match status" value="1"/>
</dbReference>
<protein>
    <recommendedName>
        <fullName evidence="1">Coenzyme Q-binding protein COQ10 START domain-containing protein</fullName>
    </recommendedName>
</protein>
<sequence length="280" mass="30262">MKRQLSRRLADGLGVFSISLGTVQLAAPGALNRLIGARDDPRTRALQRWAGGARELTAGVGLESRRKPAAWLWTRVAGDALDLGMLAALRDRARDTGARRRATVATAAVAGVAVADVVAAVMTSRDGDRAPVEATGRITVNRPVAEVYAAWRELENLPRVLSHLESVRPLGEGRTRWRARGPAGVDVEWDAEITSEEACEHLEWRSVGEAAVRNSGRVEFRPAPGGRGTEIRVHLSFDPPAGKLGAAVAKLFGAEPNQQIRDDLRRLKQTLEIGEVVRSV</sequence>
<proteinExistence type="predicted"/>
<dbReference type="PANTHER" id="PTHR33824:SF7">
    <property type="entry name" value="POLYKETIDE CYCLASE_DEHYDRASE AND LIPID TRANSPORT SUPERFAMILY PROTEIN"/>
    <property type="match status" value="1"/>
</dbReference>
<dbReference type="SUPFAM" id="SSF55961">
    <property type="entry name" value="Bet v1-like"/>
    <property type="match status" value="1"/>
</dbReference>
<dbReference type="Pfam" id="PF03364">
    <property type="entry name" value="Polyketide_cyc"/>
    <property type="match status" value="1"/>
</dbReference>
<gene>
    <name evidence="2" type="ORF">GCM10017786_62010</name>
</gene>
<dbReference type="Gene3D" id="3.30.530.20">
    <property type="match status" value="1"/>
</dbReference>
<dbReference type="RefSeq" id="WP_191248168.1">
    <property type="nucleotide sequence ID" value="NZ_BNAU01000008.1"/>
</dbReference>
<organism evidence="2 3">
    <name type="scientific">Amycolatopsis deserti</name>
    <dbReference type="NCBI Taxonomy" id="185696"/>
    <lineage>
        <taxon>Bacteria</taxon>
        <taxon>Bacillati</taxon>
        <taxon>Actinomycetota</taxon>
        <taxon>Actinomycetes</taxon>
        <taxon>Pseudonocardiales</taxon>
        <taxon>Pseudonocardiaceae</taxon>
        <taxon>Amycolatopsis</taxon>
    </lineage>
</organism>
<dbReference type="CDD" id="cd07817">
    <property type="entry name" value="SRPBCC_8"/>
    <property type="match status" value="1"/>
</dbReference>
<accession>A0ABQ3JEY6</accession>
<dbReference type="InterPro" id="IPR023393">
    <property type="entry name" value="START-like_dom_sf"/>
</dbReference>
<dbReference type="Proteomes" id="UP000605897">
    <property type="component" value="Unassembled WGS sequence"/>
</dbReference>